<proteinExistence type="predicted"/>
<dbReference type="GO" id="GO:0006779">
    <property type="term" value="P:porphyrin-containing compound biosynthetic process"/>
    <property type="evidence" value="ECO:0007669"/>
    <property type="project" value="InterPro"/>
</dbReference>
<dbReference type="InterPro" id="IPR038071">
    <property type="entry name" value="UROD/MetE-like_sf"/>
</dbReference>
<gene>
    <name evidence="2" type="ORF">J3R75_003895</name>
</gene>
<name>A0AAE3VKD0_9BACT</name>
<dbReference type="EMBL" id="JAUSVL010000001">
    <property type="protein sequence ID" value="MDQ0291788.1"/>
    <property type="molecule type" value="Genomic_DNA"/>
</dbReference>
<dbReference type="Gene3D" id="3.20.20.210">
    <property type="match status" value="1"/>
</dbReference>
<comment type="caution">
    <text evidence="2">The sequence shown here is derived from an EMBL/GenBank/DDBJ whole genome shotgun (WGS) entry which is preliminary data.</text>
</comment>
<accession>A0AAE3VKD0</accession>
<dbReference type="Proteomes" id="UP001238163">
    <property type="component" value="Unassembled WGS sequence"/>
</dbReference>
<dbReference type="InterPro" id="IPR000257">
    <property type="entry name" value="Uroporphyrinogen_deCOase"/>
</dbReference>
<dbReference type="Pfam" id="PF01208">
    <property type="entry name" value="URO-D"/>
    <property type="match status" value="1"/>
</dbReference>
<evidence type="ECO:0000313" key="2">
    <source>
        <dbReference type="EMBL" id="MDQ0291788.1"/>
    </source>
</evidence>
<dbReference type="RefSeq" id="WP_307265088.1">
    <property type="nucleotide sequence ID" value="NZ_JAUSVL010000001.1"/>
</dbReference>
<sequence>MNTRETVRQLLSFQPVPSLPIIEWATWWKDSTARWLDEGMPPYENNVELMRYFGLDLLVQEWFYPRNGRCPRPAAHGVGIVRDEQHYAELIAQRALYDETILAVPNFTRYKSEIDAGNAAHWFTLEGFFWFPRTLLGIERHLLAFYDEPAFIHRINRDLVDFYKKLLPWLFDQCQPDFMTFAEDMSYNHGSMISEPQFDEFMLPYYRELVDYIKQRGTKVLIDSDGDVSECLPWFERAGIEGVLPLERQAGVDVAAIRQRHPSLLMVGAFNKMVMHRGEKAIREEFERLLPVARQGGFIISVDHQTPPAVSLDDYRLYLRLFREYAQLL</sequence>
<dbReference type="GO" id="GO:0004853">
    <property type="term" value="F:uroporphyrinogen decarboxylase activity"/>
    <property type="evidence" value="ECO:0007669"/>
    <property type="project" value="InterPro"/>
</dbReference>
<reference evidence="2" key="1">
    <citation type="submission" date="2023-07" db="EMBL/GenBank/DDBJ databases">
        <title>Genomic Encyclopedia of Type Strains, Phase IV (KMG-IV): sequencing the most valuable type-strain genomes for metagenomic binning, comparative biology and taxonomic classification.</title>
        <authorList>
            <person name="Goeker M."/>
        </authorList>
    </citation>
    <scope>NUCLEOTIDE SEQUENCE</scope>
    <source>
        <strain evidence="2">DSM 24202</strain>
    </source>
</reference>
<keyword evidence="3" id="KW-1185">Reference proteome</keyword>
<dbReference type="SUPFAM" id="SSF51726">
    <property type="entry name" value="UROD/MetE-like"/>
    <property type="match status" value="1"/>
</dbReference>
<dbReference type="AlphaFoldDB" id="A0AAE3VKD0"/>
<feature type="domain" description="Uroporphyrinogen decarboxylase (URO-D)" evidence="1">
    <location>
        <begin position="138"/>
        <end position="324"/>
    </location>
</feature>
<protein>
    <recommendedName>
        <fullName evidence="1">Uroporphyrinogen decarboxylase (URO-D) domain-containing protein</fullName>
    </recommendedName>
</protein>
<organism evidence="2 3">
    <name type="scientific">Oligosphaera ethanolica</name>
    <dbReference type="NCBI Taxonomy" id="760260"/>
    <lineage>
        <taxon>Bacteria</taxon>
        <taxon>Pseudomonadati</taxon>
        <taxon>Lentisphaerota</taxon>
        <taxon>Oligosphaeria</taxon>
        <taxon>Oligosphaerales</taxon>
        <taxon>Oligosphaeraceae</taxon>
        <taxon>Oligosphaera</taxon>
    </lineage>
</organism>
<evidence type="ECO:0000259" key="1">
    <source>
        <dbReference type="Pfam" id="PF01208"/>
    </source>
</evidence>
<evidence type="ECO:0000313" key="3">
    <source>
        <dbReference type="Proteomes" id="UP001238163"/>
    </source>
</evidence>